<accession>A0ABV0SE02</accession>
<dbReference type="InterPro" id="IPR052594">
    <property type="entry name" value="J_domain-containing_protein"/>
</dbReference>
<evidence type="ECO:0000313" key="3">
    <source>
        <dbReference type="Proteomes" id="UP001434883"/>
    </source>
</evidence>
<name>A0ABV0SE02_9TELE</name>
<dbReference type="SMART" id="SM00271">
    <property type="entry name" value="DnaJ"/>
    <property type="match status" value="1"/>
</dbReference>
<dbReference type="Pfam" id="PF23302">
    <property type="entry name" value="HTH_DNAJC9"/>
    <property type="match status" value="1"/>
</dbReference>
<dbReference type="PROSITE" id="PS50076">
    <property type="entry name" value="DNAJ_2"/>
    <property type="match status" value="1"/>
</dbReference>
<dbReference type="PANTHER" id="PTHR44144:SF1">
    <property type="entry name" value="DNAJ HOMOLOG SUBFAMILY C MEMBER 9"/>
    <property type="match status" value="1"/>
</dbReference>
<feature type="domain" description="J" evidence="1">
    <location>
        <begin position="15"/>
        <end position="84"/>
    </location>
</feature>
<dbReference type="InterPro" id="IPR036869">
    <property type="entry name" value="J_dom_sf"/>
</dbReference>
<protein>
    <recommendedName>
        <fullName evidence="1">J domain-containing protein</fullName>
    </recommendedName>
</protein>
<organism evidence="2 3">
    <name type="scientific">Xenoophorus captivus</name>
    <dbReference type="NCBI Taxonomy" id="1517983"/>
    <lineage>
        <taxon>Eukaryota</taxon>
        <taxon>Metazoa</taxon>
        <taxon>Chordata</taxon>
        <taxon>Craniata</taxon>
        <taxon>Vertebrata</taxon>
        <taxon>Euteleostomi</taxon>
        <taxon>Actinopterygii</taxon>
        <taxon>Neopterygii</taxon>
        <taxon>Teleostei</taxon>
        <taxon>Neoteleostei</taxon>
        <taxon>Acanthomorphata</taxon>
        <taxon>Ovalentaria</taxon>
        <taxon>Atherinomorphae</taxon>
        <taxon>Cyprinodontiformes</taxon>
        <taxon>Goodeidae</taxon>
        <taxon>Xenoophorus</taxon>
    </lineage>
</organism>
<dbReference type="InterPro" id="IPR001623">
    <property type="entry name" value="DnaJ_domain"/>
</dbReference>
<dbReference type="SUPFAM" id="SSF46565">
    <property type="entry name" value="Chaperone J-domain"/>
    <property type="match status" value="1"/>
</dbReference>
<evidence type="ECO:0000259" key="1">
    <source>
        <dbReference type="PROSITE" id="PS50076"/>
    </source>
</evidence>
<dbReference type="EMBL" id="JAHRIN010076297">
    <property type="protein sequence ID" value="MEQ2217948.1"/>
    <property type="molecule type" value="Genomic_DNA"/>
</dbReference>
<dbReference type="PRINTS" id="PR00625">
    <property type="entry name" value="JDOMAIN"/>
</dbReference>
<dbReference type="InterPro" id="IPR056453">
    <property type="entry name" value="HTH_DNAJC9"/>
</dbReference>
<evidence type="ECO:0000313" key="2">
    <source>
        <dbReference type="EMBL" id="MEQ2217948.1"/>
    </source>
</evidence>
<dbReference type="Pfam" id="PF00226">
    <property type="entry name" value="DnaJ"/>
    <property type="match status" value="1"/>
</dbReference>
<proteinExistence type="predicted"/>
<reference evidence="2 3" key="1">
    <citation type="submission" date="2021-06" db="EMBL/GenBank/DDBJ databases">
        <authorList>
            <person name="Palmer J.M."/>
        </authorList>
    </citation>
    <scope>NUCLEOTIDE SEQUENCE [LARGE SCALE GENOMIC DNA]</scope>
    <source>
        <strain evidence="2 3">XC_2019</strain>
        <tissue evidence="2">Muscle</tissue>
    </source>
</reference>
<sequence>MGLLERCQELFNSSNLYEVLGINKEASEADIRKSYYKVSLKVHPDRAPEDPQATEKFQESILHFAEKCFSFTSLLLLFLSQEDEPRLCSIIQAAIKSGEVETFPAFTKESATKKRARRKRAELLTCAHRCSARPALPDVVQHSEGTTVRSV</sequence>
<dbReference type="Gene3D" id="1.10.287.110">
    <property type="entry name" value="DnaJ domain"/>
    <property type="match status" value="1"/>
</dbReference>
<dbReference type="PANTHER" id="PTHR44144">
    <property type="entry name" value="DNAJ HOMOLOG SUBFAMILY C MEMBER 9"/>
    <property type="match status" value="1"/>
</dbReference>
<dbReference type="CDD" id="cd06257">
    <property type="entry name" value="DnaJ"/>
    <property type="match status" value="1"/>
</dbReference>
<gene>
    <name evidence="2" type="ORF">XENOCAPTIV_026793</name>
</gene>
<comment type="caution">
    <text evidence="2">The sequence shown here is derived from an EMBL/GenBank/DDBJ whole genome shotgun (WGS) entry which is preliminary data.</text>
</comment>
<keyword evidence="3" id="KW-1185">Reference proteome</keyword>
<dbReference type="Proteomes" id="UP001434883">
    <property type="component" value="Unassembled WGS sequence"/>
</dbReference>